<dbReference type="PANTHER" id="PTHR14207">
    <property type="entry name" value="STEROL ISOMERASE"/>
    <property type="match status" value="1"/>
</dbReference>
<feature type="domain" description="EXPERA" evidence="9">
    <location>
        <begin position="67"/>
        <end position="237"/>
    </location>
</feature>
<keyword evidence="5 6" id="KW-0472">Membrane</keyword>
<evidence type="ECO:0000256" key="5">
    <source>
        <dbReference type="ARBA" id="ARBA00023136"/>
    </source>
</evidence>
<dbReference type="GO" id="GO:0047750">
    <property type="term" value="F:cholestenol delta-isomerase activity"/>
    <property type="evidence" value="ECO:0007669"/>
    <property type="project" value="InterPro"/>
</dbReference>
<evidence type="ECO:0000256" key="2">
    <source>
        <dbReference type="ARBA" id="ARBA00008337"/>
    </source>
</evidence>
<dbReference type="OrthoDB" id="5415655at2759"/>
<feature type="transmembrane region" description="Helical" evidence="7">
    <location>
        <begin position="180"/>
        <end position="199"/>
    </location>
</feature>
<reference evidence="10 11" key="1">
    <citation type="submission" date="2018-05" db="EMBL/GenBank/DDBJ databases">
        <title>Whole genome sequencing for identification of molecular markers to develop diagnostic detection tools for the regulated plant pathogen Lachnellula willkommii.</title>
        <authorList>
            <person name="Giroux E."/>
            <person name="Bilodeau G."/>
        </authorList>
    </citation>
    <scope>NUCLEOTIDE SEQUENCE [LARGE SCALE GENOMIC DNA]</scope>
    <source>
        <strain evidence="10 11">CBS 625.97</strain>
    </source>
</reference>
<accession>A0A7D8YMF9</accession>
<dbReference type="Proteomes" id="UP000481288">
    <property type="component" value="Unassembled WGS sequence"/>
</dbReference>
<feature type="signal peptide" evidence="8">
    <location>
        <begin position="1"/>
        <end position="18"/>
    </location>
</feature>
<feature type="transmembrane region" description="Helical" evidence="7">
    <location>
        <begin position="42"/>
        <end position="60"/>
    </location>
</feature>
<sequence>MSLSLLVTGVLGIPIAAAEAITKPAATGSIMDHLDTTTITSLLAVLLILGTSYAISLRALAPSTAPRFRILFIWHAFDFLIHTIFEGSFLYNCFFTSAPFDPATQHPALITNFLGRSDRVFGAAYGDNWATRLWMVYAQADRRWAQADITVVSLELLTVLGAGPLAAWICYGIAKRDWRVSFWMVVLATGELYGGFMTFAPEWLTGNLNLDGSNFMFMWVYLVFFNMLWVFVPLYALWVSFQDMGNAFRFRDGIMALGQEGHTTFSITKGGLDTSQGGEKKTK</sequence>
<feature type="transmembrane region" description="Helical" evidence="7">
    <location>
        <begin position="72"/>
        <end position="91"/>
    </location>
</feature>
<feature type="chain" id="PRO_5028996782" evidence="8">
    <location>
        <begin position="19"/>
        <end position="283"/>
    </location>
</feature>
<comment type="subcellular location">
    <subcellularLocation>
        <location evidence="1">Membrane</location>
        <topology evidence="1">Multi-pass membrane protein</topology>
    </subcellularLocation>
</comment>
<dbReference type="InterPro" id="IPR033118">
    <property type="entry name" value="EXPERA"/>
</dbReference>
<organism evidence="10 11">
    <name type="scientific">Lachnellula cervina</name>
    <dbReference type="NCBI Taxonomy" id="1316786"/>
    <lineage>
        <taxon>Eukaryota</taxon>
        <taxon>Fungi</taxon>
        <taxon>Dikarya</taxon>
        <taxon>Ascomycota</taxon>
        <taxon>Pezizomycotina</taxon>
        <taxon>Leotiomycetes</taxon>
        <taxon>Helotiales</taxon>
        <taxon>Lachnaceae</taxon>
        <taxon>Lachnellula</taxon>
    </lineage>
</organism>
<keyword evidence="8" id="KW-0732">Signal</keyword>
<evidence type="ECO:0000313" key="10">
    <source>
        <dbReference type="EMBL" id="TVY51574.1"/>
    </source>
</evidence>
<dbReference type="PANTHER" id="PTHR14207:SF1">
    <property type="entry name" value="EMOPAMIL-BINDING PROTEIN-LIKE"/>
    <property type="match status" value="1"/>
</dbReference>
<keyword evidence="4 6" id="KW-1133">Transmembrane helix</keyword>
<evidence type="ECO:0000256" key="7">
    <source>
        <dbReference type="SAM" id="Phobius"/>
    </source>
</evidence>
<dbReference type="PROSITE" id="PS51751">
    <property type="entry name" value="EXPERA"/>
    <property type="match status" value="1"/>
</dbReference>
<dbReference type="GO" id="GO:0016125">
    <property type="term" value="P:sterol metabolic process"/>
    <property type="evidence" value="ECO:0007669"/>
    <property type="project" value="InterPro"/>
</dbReference>
<evidence type="ECO:0000256" key="6">
    <source>
        <dbReference type="PROSITE-ProRule" id="PRU01087"/>
    </source>
</evidence>
<keyword evidence="3 6" id="KW-0812">Transmembrane</keyword>
<comment type="similarity">
    <text evidence="2">Belongs to the EBP family.</text>
</comment>
<dbReference type="AlphaFoldDB" id="A0A7D8YMF9"/>
<protein>
    <submittedName>
        <fullName evidence="10">Emopamil-binding protein-like</fullName>
    </submittedName>
</protein>
<comment type="caution">
    <text evidence="10">The sequence shown here is derived from an EMBL/GenBank/DDBJ whole genome shotgun (WGS) entry which is preliminary data.</text>
</comment>
<evidence type="ECO:0000256" key="4">
    <source>
        <dbReference type="ARBA" id="ARBA00022989"/>
    </source>
</evidence>
<feature type="transmembrane region" description="Helical" evidence="7">
    <location>
        <begin position="151"/>
        <end position="173"/>
    </location>
</feature>
<evidence type="ECO:0000256" key="3">
    <source>
        <dbReference type="ARBA" id="ARBA00022692"/>
    </source>
</evidence>
<keyword evidence="11" id="KW-1185">Reference proteome</keyword>
<evidence type="ECO:0000259" key="9">
    <source>
        <dbReference type="PROSITE" id="PS51751"/>
    </source>
</evidence>
<feature type="transmembrane region" description="Helical" evidence="7">
    <location>
        <begin position="219"/>
        <end position="241"/>
    </location>
</feature>
<evidence type="ECO:0000256" key="1">
    <source>
        <dbReference type="ARBA" id="ARBA00004141"/>
    </source>
</evidence>
<evidence type="ECO:0000256" key="8">
    <source>
        <dbReference type="SAM" id="SignalP"/>
    </source>
</evidence>
<proteinExistence type="inferred from homology"/>
<evidence type="ECO:0000313" key="11">
    <source>
        <dbReference type="Proteomes" id="UP000481288"/>
    </source>
</evidence>
<name>A0A7D8YMF9_9HELO</name>
<gene>
    <name evidence="10" type="primary">Ebpl</name>
    <name evidence="10" type="ORF">LCER1_G007013</name>
</gene>
<dbReference type="EMBL" id="QGMG01000782">
    <property type="protein sequence ID" value="TVY51574.1"/>
    <property type="molecule type" value="Genomic_DNA"/>
</dbReference>
<dbReference type="InterPro" id="IPR007905">
    <property type="entry name" value="EBP"/>
</dbReference>
<dbReference type="GO" id="GO:0016020">
    <property type="term" value="C:membrane"/>
    <property type="evidence" value="ECO:0007669"/>
    <property type="project" value="UniProtKB-SubCell"/>
</dbReference>
<dbReference type="Pfam" id="PF05241">
    <property type="entry name" value="EBP"/>
    <property type="match status" value="1"/>
</dbReference>
<dbReference type="GO" id="GO:0005783">
    <property type="term" value="C:endoplasmic reticulum"/>
    <property type="evidence" value="ECO:0007669"/>
    <property type="project" value="TreeGrafter"/>
</dbReference>